<dbReference type="OrthoDB" id="1679483at2"/>
<proteinExistence type="predicted"/>
<dbReference type="AlphaFoldDB" id="A0A3A1R1Y1"/>
<feature type="transmembrane region" description="Helical" evidence="1">
    <location>
        <begin position="86"/>
        <end position="111"/>
    </location>
</feature>
<organism evidence="2 3">
    <name type="scientific">Bacillus salacetis</name>
    <dbReference type="NCBI Taxonomy" id="2315464"/>
    <lineage>
        <taxon>Bacteria</taxon>
        <taxon>Bacillati</taxon>
        <taxon>Bacillota</taxon>
        <taxon>Bacilli</taxon>
        <taxon>Bacillales</taxon>
        <taxon>Bacillaceae</taxon>
        <taxon>Bacillus</taxon>
    </lineage>
</organism>
<dbReference type="NCBIfam" id="NF041644">
    <property type="entry name" value="CBO0543_fam"/>
    <property type="match status" value="1"/>
</dbReference>
<feature type="transmembrane region" description="Helical" evidence="1">
    <location>
        <begin position="118"/>
        <end position="138"/>
    </location>
</feature>
<feature type="transmembrane region" description="Helical" evidence="1">
    <location>
        <begin position="53"/>
        <end position="70"/>
    </location>
</feature>
<dbReference type="RefSeq" id="WP_119546197.1">
    <property type="nucleotide sequence ID" value="NZ_QXIR01000007.1"/>
</dbReference>
<gene>
    <name evidence="2" type="ORF">D3H55_07035</name>
</gene>
<evidence type="ECO:0000256" key="1">
    <source>
        <dbReference type="SAM" id="Phobius"/>
    </source>
</evidence>
<feature type="transmembrane region" description="Helical" evidence="1">
    <location>
        <begin position="28"/>
        <end position="48"/>
    </location>
</feature>
<feature type="transmembrane region" description="Helical" evidence="1">
    <location>
        <begin position="150"/>
        <end position="168"/>
    </location>
</feature>
<sequence length="179" mass="21178">MFEKVEKSKNIASELEMNYWLNDNLFSLNWWVVFILNFLFLILFIILIDRQRILLVSLVFTSSFILVSSVDEIGNYFGLWSYRTQFLAFFEAVNAVDFLTVPVIITLIYQFFTSWKSFIISSLIGSALIGFIFVPIFVYFEFYKLNHWNYFYSFLTLFIIGLIVKVFSDFIHSKSISQS</sequence>
<evidence type="ECO:0000313" key="2">
    <source>
        <dbReference type="EMBL" id="RIW35632.1"/>
    </source>
</evidence>
<accession>A0A3A1R1Y1</accession>
<keyword evidence="1" id="KW-1133">Transmembrane helix</keyword>
<evidence type="ECO:0000313" key="3">
    <source>
        <dbReference type="Proteomes" id="UP000265801"/>
    </source>
</evidence>
<keyword evidence="3" id="KW-1185">Reference proteome</keyword>
<dbReference type="InterPro" id="IPR048147">
    <property type="entry name" value="CBO0543-like"/>
</dbReference>
<keyword evidence="1" id="KW-0472">Membrane</keyword>
<dbReference type="Proteomes" id="UP000265801">
    <property type="component" value="Unassembled WGS sequence"/>
</dbReference>
<reference evidence="2 3" key="1">
    <citation type="submission" date="2018-09" db="EMBL/GenBank/DDBJ databases">
        <title>Bacillus saliacetes sp. nov., isolated from Thai shrimp paste (Ka-pi).</title>
        <authorList>
            <person name="Daroonpunt R."/>
            <person name="Tanasupawat S."/>
            <person name="Yiamsombut S."/>
        </authorList>
    </citation>
    <scope>NUCLEOTIDE SEQUENCE [LARGE SCALE GENOMIC DNA]</scope>
    <source>
        <strain evidence="2 3">SKP7-4</strain>
    </source>
</reference>
<protein>
    <submittedName>
        <fullName evidence="2">Uncharacterized protein</fullName>
    </submittedName>
</protein>
<keyword evidence="1" id="KW-0812">Transmembrane</keyword>
<dbReference type="EMBL" id="QXIR01000007">
    <property type="protein sequence ID" value="RIW35632.1"/>
    <property type="molecule type" value="Genomic_DNA"/>
</dbReference>
<comment type="caution">
    <text evidence="2">The sequence shown here is derived from an EMBL/GenBank/DDBJ whole genome shotgun (WGS) entry which is preliminary data.</text>
</comment>
<name>A0A3A1R1Y1_9BACI</name>